<evidence type="ECO:0000259" key="3">
    <source>
        <dbReference type="PROSITE" id="PS50110"/>
    </source>
</evidence>
<proteinExistence type="predicted"/>
<dbReference type="SMART" id="SM00448">
    <property type="entry name" value="REC"/>
    <property type="match status" value="1"/>
</dbReference>
<dbReference type="PaxDb" id="667014-Thein_2064"/>
<dbReference type="EMBL" id="CP002683">
    <property type="protein sequence ID" value="AEH45914.1"/>
    <property type="molecule type" value="Genomic_DNA"/>
</dbReference>
<dbReference type="OrthoDB" id="9788090at2"/>
<dbReference type="SUPFAM" id="SSF52172">
    <property type="entry name" value="CheY-like"/>
    <property type="match status" value="1"/>
</dbReference>
<dbReference type="PATRIC" id="fig|667014.3.peg.2122"/>
<dbReference type="PROSITE" id="PS50110">
    <property type="entry name" value="RESPONSE_REGULATORY"/>
    <property type="match status" value="1"/>
</dbReference>
<keyword evidence="1 2" id="KW-0597">Phosphoprotein</keyword>
<dbReference type="RefSeq" id="WP_013908653.1">
    <property type="nucleotide sequence ID" value="NC_015681.1"/>
</dbReference>
<dbReference type="PANTHER" id="PTHR44591">
    <property type="entry name" value="STRESS RESPONSE REGULATOR PROTEIN 1"/>
    <property type="match status" value="1"/>
</dbReference>
<reference evidence="4 5" key="2">
    <citation type="journal article" date="2012" name="Stand. Genomic Sci.">
        <title>Complete genome sequence of the thermophilic sulfate-reducing ocean bacterium Thermodesulfatator indicus type strain (CIR29812(T)).</title>
        <authorList>
            <person name="Anderson I."/>
            <person name="Saunders E."/>
            <person name="Lapidus A."/>
            <person name="Nolan M."/>
            <person name="Lucas S."/>
            <person name="Tice H."/>
            <person name="Del Rio T.G."/>
            <person name="Cheng J.F."/>
            <person name="Han C."/>
            <person name="Tapia R."/>
            <person name="Goodwin L.A."/>
            <person name="Pitluck S."/>
            <person name="Liolios K."/>
            <person name="Mavromatis K."/>
            <person name="Pagani I."/>
            <person name="Ivanova N."/>
            <person name="Mikhailova N."/>
            <person name="Pati A."/>
            <person name="Chen A."/>
            <person name="Palaniappan K."/>
            <person name="Land M."/>
            <person name="Hauser L."/>
            <person name="Jeffries C.D."/>
            <person name="Chang Y.J."/>
            <person name="Brambilla E.M."/>
            <person name="Rohde M."/>
            <person name="Spring S."/>
            <person name="Goker M."/>
            <person name="Detter J.C."/>
            <person name="Woyke T."/>
            <person name="Bristow J."/>
            <person name="Eisen J.A."/>
            <person name="Markowitz V."/>
            <person name="Hugenholtz P."/>
            <person name="Kyrpides N.C."/>
            <person name="Klenk H.P."/>
        </authorList>
    </citation>
    <scope>NUCLEOTIDE SEQUENCE [LARGE SCALE GENOMIC DNA]</scope>
    <source>
        <strain evidence="5">DSM 15286 / JCM 11887 / CIR29812</strain>
    </source>
</reference>
<dbReference type="InterPro" id="IPR050595">
    <property type="entry name" value="Bact_response_regulator"/>
</dbReference>
<dbReference type="Pfam" id="PF00072">
    <property type="entry name" value="Response_reg"/>
    <property type="match status" value="1"/>
</dbReference>
<dbReference type="STRING" id="667014.Thein_2064"/>
<dbReference type="KEGG" id="tid:Thein_2064"/>
<dbReference type="GO" id="GO:0000160">
    <property type="term" value="P:phosphorelay signal transduction system"/>
    <property type="evidence" value="ECO:0007669"/>
    <property type="project" value="InterPro"/>
</dbReference>
<dbReference type="PANTHER" id="PTHR44591:SF3">
    <property type="entry name" value="RESPONSE REGULATORY DOMAIN-CONTAINING PROTEIN"/>
    <property type="match status" value="1"/>
</dbReference>
<dbReference type="Proteomes" id="UP000006793">
    <property type="component" value="Chromosome"/>
</dbReference>
<sequence>MSFHKYRIMVIDDEPIVVKRLKLIFEKMGYEVLIYTSGKEALEALEKEPFDVVVTDLKMDIDGFEIFEKAKALNPQAKIIIITGYADAQSARRAVQEGVFDFIPKPFRLDDLKKSVMKAIEQLESS</sequence>
<organism evidence="4 5">
    <name type="scientific">Thermodesulfatator indicus (strain DSM 15286 / JCM 11887 / CIR29812)</name>
    <dbReference type="NCBI Taxonomy" id="667014"/>
    <lineage>
        <taxon>Bacteria</taxon>
        <taxon>Pseudomonadati</taxon>
        <taxon>Thermodesulfobacteriota</taxon>
        <taxon>Thermodesulfobacteria</taxon>
        <taxon>Thermodesulfobacteriales</taxon>
        <taxon>Thermodesulfatatoraceae</taxon>
        <taxon>Thermodesulfatator</taxon>
    </lineage>
</organism>
<keyword evidence="5" id="KW-1185">Reference proteome</keyword>
<dbReference type="AlphaFoldDB" id="F8A9S8"/>
<dbReference type="InterPro" id="IPR011006">
    <property type="entry name" value="CheY-like_superfamily"/>
</dbReference>
<dbReference type="HOGENOM" id="CLU_000445_69_8_0"/>
<evidence type="ECO:0000313" key="4">
    <source>
        <dbReference type="EMBL" id="AEH45914.1"/>
    </source>
</evidence>
<evidence type="ECO:0000256" key="2">
    <source>
        <dbReference type="PROSITE-ProRule" id="PRU00169"/>
    </source>
</evidence>
<reference evidence="5" key="1">
    <citation type="submission" date="2011-04" db="EMBL/GenBank/DDBJ databases">
        <title>The complete genome of Thermodesulfatator indicus DSM 15286.</title>
        <authorList>
            <person name="Lucas S."/>
            <person name="Copeland A."/>
            <person name="Lapidus A."/>
            <person name="Bruce D."/>
            <person name="Goodwin L."/>
            <person name="Pitluck S."/>
            <person name="Peters L."/>
            <person name="Kyrpides N."/>
            <person name="Mavromatis K."/>
            <person name="Pagani I."/>
            <person name="Ivanova N."/>
            <person name="Saunders L."/>
            <person name="Detter J.C."/>
            <person name="Tapia R."/>
            <person name="Han C."/>
            <person name="Land M."/>
            <person name="Hauser L."/>
            <person name="Markowitz V."/>
            <person name="Cheng J.-F."/>
            <person name="Hugenholtz P."/>
            <person name="Woyke T."/>
            <person name="Wu D."/>
            <person name="Spring S."/>
            <person name="Schroeder M."/>
            <person name="Brambilla E."/>
            <person name="Klenk H.-P."/>
            <person name="Eisen J.A."/>
        </authorList>
    </citation>
    <scope>NUCLEOTIDE SEQUENCE [LARGE SCALE GENOMIC DNA]</scope>
    <source>
        <strain evidence="5">DSM 15286 / JCM 11887 / CIR29812</strain>
    </source>
</reference>
<dbReference type="eggNOG" id="COG2204">
    <property type="taxonomic scope" value="Bacteria"/>
</dbReference>
<feature type="modified residue" description="4-aspartylphosphate" evidence="2">
    <location>
        <position position="56"/>
    </location>
</feature>
<protein>
    <submittedName>
        <fullName evidence="4">Response regulator receiver protein</fullName>
    </submittedName>
</protein>
<dbReference type="InParanoid" id="F8A9S8"/>
<evidence type="ECO:0000313" key="5">
    <source>
        <dbReference type="Proteomes" id="UP000006793"/>
    </source>
</evidence>
<feature type="domain" description="Response regulatory" evidence="3">
    <location>
        <begin position="7"/>
        <end position="120"/>
    </location>
</feature>
<name>F8A9S8_THEID</name>
<evidence type="ECO:0000256" key="1">
    <source>
        <dbReference type="ARBA" id="ARBA00022553"/>
    </source>
</evidence>
<dbReference type="InterPro" id="IPR001789">
    <property type="entry name" value="Sig_transdc_resp-reg_receiver"/>
</dbReference>
<dbReference type="Gene3D" id="3.40.50.2300">
    <property type="match status" value="1"/>
</dbReference>
<gene>
    <name evidence="4" type="ordered locus">Thein_2064</name>
</gene>
<accession>F8A9S8</accession>